<dbReference type="InterPro" id="IPR050366">
    <property type="entry name" value="BP-dependent_transpt_permease"/>
</dbReference>
<feature type="transmembrane region" description="Helical" evidence="7">
    <location>
        <begin position="248"/>
        <end position="269"/>
    </location>
</feature>
<dbReference type="EMBL" id="CP162511">
    <property type="protein sequence ID" value="XDI05343.1"/>
    <property type="molecule type" value="Genomic_DNA"/>
</dbReference>
<accession>A0AB39BGK1</accession>
<evidence type="ECO:0000313" key="9">
    <source>
        <dbReference type="EMBL" id="XDI05343.1"/>
    </source>
</evidence>
<name>A0AB39BGK1_9MICO</name>
<proteinExistence type="inferred from homology"/>
<evidence type="ECO:0000256" key="1">
    <source>
        <dbReference type="ARBA" id="ARBA00004651"/>
    </source>
</evidence>
<feature type="transmembrane region" description="Helical" evidence="7">
    <location>
        <begin position="16"/>
        <end position="37"/>
    </location>
</feature>
<evidence type="ECO:0000256" key="3">
    <source>
        <dbReference type="ARBA" id="ARBA00022475"/>
    </source>
</evidence>
<keyword evidence="5 7" id="KW-1133">Transmembrane helix</keyword>
<dbReference type="Pfam" id="PF00528">
    <property type="entry name" value="BPD_transp_1"/>
    <property type="match status" value="1"/>
</dbReference>
<dbReference type="PANTHER" id="PTHR43386:SF1">
    <property type="entry name" value="D,D-DIPEPTIDE TRANSPORT SYSTEM PERMEASE PROTEIN DDPC-RELATED"/>
    <property type="match status" value="1"/>
</dbReference>
<feature type="transmembrane region" description="Helical" evidence="7">
    <location>
        <begin position="115"/>
        <end position="134"/>
    </location>
</feature>
<dbReference type="InterPro" id="IPR035906">
    <property type="entry name" value="MetI-like_sf"/>
</dbReference>
<dbReference type="GO" id="GO:0005886">
    <property type="term" value="C:plasma membrane"/>
    <property type="evidence" value="ECO:0007669"/>
    <property type="project" value="UniProtKB-SubCell"/>
</dbReference>
<comment type="similarity">
    <text evidence="7">Belongs to the binding-protein-dependent transport system permease family.</text>
</comment>
<dbReference type="InterPro" id="IPR000515">
    <property type="entry name" value="MetI-like"/>
</dbReference>
<comment type="subcellular location">
    <subcellularLocation>
        <location evidence="1 7">Cell membrane</location>
        <topology evidence="1 7">Multi-pass membrane protein</topology>
    </subcellularLocation>
</comment>
<keyword evidence="6 7" id="KW-0472">Membrane</keyword>
<evidence type="ECO:0000259" key="8">
    <source>
        <dbReference type="PROSITE" id="PS50928"/>
    </source>
</evidence>
<keyword evidence="2 7" id="KW-0813">Transport</keyword>
<dbReference type="PROSITE" id="PS50928">
    <property type="entry name" value="ABC_TM1"/>
    <property type="match status" value="1"/>
</dbReference>
<dbReference type="CDD" id="cd06261">
    <property type="entry name" value="TM_PBP2"/>
    <property type="match status" value="1"/>
</dbReference>
<evidence type="ECO:0000256" key="4">
    <source>
        <dbReference type="ARBA" id="ARBA00022692"/>
    </source>
</evidence>
<dbReference type="GO" id="GO:0055085">
    <property type="term" value="P:transmembrane transport"/>
    <property type="evidence" value="ECO:0007669"/>
    <property type="project" value="InterPro"/>
</dbReference>
<evidence type="ECO:0000256" key="2">
    <source>
        <dbReference type="ARBA" id="ARBA00022448"/>
    </source>
</evidence>
<dbReference type="SUPFAM" id="SSF161098">
    <property type="entry name" value="MetI-like"/>
    <property type="match status" value="1"/>
</dbReference>
<evidence type="ECO:0000256" key="6">
    <source>
        <dbReference type="ARBA" id="ARBA00023136"/>
    </source>
</evidence>
<sequence>MNQNGQLRRLLRNRKVVLGLGILAFFALMAIFGPLVIHGDPNAFLGTRNQPPSPQHPLGTTGQGQDVLLQLVNGARTSLGVGLVVGVLATVIGTLVGITSAYFGGLTDEGLSLTTNVFIILPGLPLLVALAAFLPPGVGTMIFVLTITGWAGTARVIRSQALSIRARDFVAAATVSGERPLRIMLREIMPNMASIVVGVFVGSVTYGIIAQAGLEFLGLGDLSSVSWGTMLYWAGNNAALLQGTWWTFLPPGLCIALVGFALALMNYGADEITNPRLRGGSDVRNARKKQSKLLARRANRAAVMAPGTTSVKEATRA</sequence>
<organism evidence="9">
    <name type="scientific">Herbiconiux sp. A18JL235</name>
    <dbReference type="NCBI Taxonomy" id="3152363"/>
    <lineage>
        <taxon>Bacteria</taxon>
        <taxon>Bacillati</taxon>
        <taxon>Actinomycetota</taxon>
        <taxon>Actinomycetes</taxon>
        <taxon>Micrococcales</taxon>
        <taxon>Microbacteriaceae</taxon>
        <taxon>Herbiconiux</taxon>
    </lineage>
</organism>
<dbReference type="Gene3D" id="1.10.3720.10">
    <property type="entry name" value="MetI-like"/>
    <property type="match status" value="1"/>
</dbReference>
<dbReference type="AlphaFoldDB" id="A0AB39BGK1"/>
<keyword evidence="4 7" id="KW-0812">Transmembrane</keyword>
<dbReference type="Pfam" id="PF12911">
    <property type="entry name" value="OppC_N"/>
    <property type="match status" value="1"/>
</dbReference>
<keyword evidence="3" id="KW-1003">Cell membrane</keyword>
<feature type="domain" description="ABC transmembrane type-1" evidence="8">
    <location>
        <begin position="75"/>
        <end position="266"/>
    </location>
</feature>
<evidence type="ECO:0000256" key="7">
    <source>
        <dbReference type="RuleBase" id="RU363032"/>
    </source>
</evidence>
<feature type="transmembrane region" description="Helical" evidence="7">
    <location>
        <begin position="192"/>
        <end position="214"/>
    </location>
</feature>
<gene>
    <name evidence="9" type="ORF">ABFY20_18800</name>
</gene>
<protein>
    <submittedName>
        <fullName evidence="9">ABC transporter permease</fullName>
    </submittedName>
</protein>
<dbReference type="RefSeq" id="WP_368497729.1">
    <property type="nucleotide sequence ID" value="NZ_CP162511.1"/>
</dbReference>
<reference evidence="9" key="1">
    <citation type="submission" date="2024-05" db="EMBL/GenBank/DDBJ databases">
        <title>Herbiconiux sp. A18JL235.</title>
        <authorList>
            <person name="Zhang G."/>
        </authorList>
    </citation>
    <scope>NUCLEOTIDE SEQUENCE</scope>
    <source>
        <strain evidence="9">A18JL235</strain>
    </source>
</reference>
<evidence type="ECO:0000256" key="5">
    <source>
        <dbReference type="ARBA" id="ARBA00022989"/>
    </source>
</evidence>
<feature type="transmembrane region" description="Helical" evidence="7">
    <location>
        <begin position="79"/>
        <end position="103"/>
    </location>
</feature>
<dbReference type="InterPro" id="IPR025966">
    <property type="entry name" value="OppC_N"/>
</dbReference>
<dbReference type="PANTHER" id="PTHR43386">
    <property type="entry name" value="OLIGOPEPTIDE TRANSPORT SYSTEM PERMEASE PROTEIN APPC"/>
    <property type="match status" value="1"/>
</dbReference>
<feature type="transmembrane region" description="Helical" evidence="7">
    <location>
        <begin position="140"/>
        <end position="157"/>
    </location>
</feature>